<protein>
    <submittedName>
        <fullName evidence="1">Uncharacterized protein</fullName>
    </submittedName>
</protein>
<comment type="caution">
    <text evidence="1">The sequence shown here is derived from an EMBL/GenBank/DDBJ whole genome shotgun (WGS) entry which is preliminary data.</text>
</comment>
<proteinExistence type="predicted"/>
<organism evidence="1 2">
    <name type="scientific">Macrosiphum euphorbiae</name>
    <name type="common">potato aphid</name>
    <dbReference type="NCBI Taxonomy" id="13131"/>
    <lineage>
        <taxon>Eukaryota</taxon>
        <taxon>Metazoa</taxon>
        <taxon>Ecdysozoa</taxon>
        <taxon>Arthropoda</taxon>
        <taxon>Hexapoda</taxon>
        <taxon>Insecta</taxon>
        <taxon>Pterygota</taxon>
        <taxon>Neoptera</taxon>
        <taxon>Paraneoptera</taxon>
        <taxon>Hemiptera</taxon>
        <taxon>Sternorrhyncha</taxon>
        <taxon>Aphidomorpha</taxon>
        <taxon>Aphidoidea</taxon>
        <taxon>Aphididae</taxon>
        <taxon>Macrosiphini</taxon>
        <taxon>Macrosiphum</taxon>
    </lineage>
</organism>
<dbReference type="EMBL" id="CARXXK010000003">
    <property type="protein sequence ID" value="CAI6364095.1"/>
    <property type="molecule type" value="Genomic_DNA"/>
</dbReference>
<evidence type="ECO:0000313" key="2">
    <source>
        <dbReference type="Proteomes" id="UP001160148"/>
    </source>
</evidence>
<reference evidence="1 2" key="1">
    <citation type="submission" date="2023-01" db="EMBL/GenBank/DDBJ databases">
        <authorList>
            <person name="Whitehead M."/>
        </authorList>
    </citation>
    <scope>NUCLEOTIDE SEQUENCE [LARGE SCALE GENOMIC DNA]</scope>
</reference>
<evidence type="ECO:0000313" key="1">
    <source>
        <dbReference type="EMBL" id="CAI6364095.1"/>
    </source>
</evidence>
<sequence>MDLETSQCQKSYERASDCRCVVDTLDLAVDRRITAVGCPLWRSRGVSFRSSPELRFDSPIYRDVVVQVAASTVKKFPDFRVTAEMDAHLGTSQCQQSYECASDCRCVVDTLDLAVDRRITAVGCPLRRSRGVSFRSSPELRFDSSPMYRDVVVQVAASTVTDFNVTAEMNASDLKSMRPPHVRSSIAALDLAGDRRISLAVRPPMRRDNFRSCPELRSQLPVYGGGVNTVPPAPVEILQKPEWSECRKSQYASEGRCVVDVDRRITAIGFPLKRRYGDSFRSSPELRIDSPVYRGVVVQVNASTVKEFPDFRGTAVRSLIAELDLAGDRRLSLAVGPPLRRDNFRSCPELIIQLPVYNGGVNTVPPAPAAEILQQPAQSERRKSAWKRSRRFIWKGLVNAARRICFCRSFVDME</sequence>
<dbReference type="AlphaFoldDB" id="A0AAV0X6Z0"/>
<accession>A0AAV0X6Z0</accession>
<dbReference type="Proteomes" id="UP001160148">
    <property type="component" value="Unassembled WGS sequence"/>
</dbReference>
<keyword evidence="2" id="KW-1185">Reference proteome</keyword>
<name>A0AAV0X6Z0_9HEMI</name>
<gene>
    <name evidence="1" type="ORF">MEUPH1_LOCUS18966</name>
</gene>